<proteinExistence type="predicted"/>
<evidence type="ECO:0000313" key="2">
    <source>
        <dbReference type="Proteomes" id="UP001316184"/>
    </source>
</evidence>
<reference evidence="1 2" key="1">
    <citation type="submission" date="2022-08" db="EMBL/GenBank/DDBJ databases">
        <title>novel species in genus Aeromicrobium.</title>
        <authorList>
            <person name="Ye L."/>
        </authorList>
    </citation>
    <scope>NUCLEOTIDE SEQUENCE [LARGE SCALE GENOMIC DNA]</scope>
    <source>
        <strain evidence="2">zg-Y1379</strain>
    </source>
</reference>
<keyword evidence="2" id="KW-1185">Reference proteome</keyword>
<protein>
    <recommendedName>
        <fullName evidence="3">Excreted virulence factor EspC, type VII ESX diderm</fullName>
    </recommendedName>
</protein>
<dbReference type="Proteomes" id="UP001316184">
    <property type="component" value="Chromosome"/>
</dbReference>
<gene>
    <name evidence="1" type="ORF">NQV15_16730</name>
</gene>
<organism evidence="1 2">
    <name type="scientific">Aeromicrobium wangtongii</name>
    <dbReference type="NCBI Taxonomy" id="2969247"/>
    <lineage>
        <taxon>Bacteria</taxon>
        <taxon>Bacillati</taxon>
        <taxon>Actinomycetota</taxon>
        <taxon>Actinomycetes</taxon>
        <taxon>Propionibacteriales</taxon>
        <taxon>Nocardioidaceae</taxon>
        <taxon>Aeromicrobium</taxon>
    </lineage>
</organism>
<evidence type="ECO:0008006" key="3">
    <source>
        <dbReference type="Google" id="ProtNLM"/>
    </source>
</evidence>
<evidence type="ECO:0000313" key="1">
    <source>
        <dbReference type="EMBL" id="UUP13473.1"/>
    </source>
</evidence>
<name>A0ABY5M8X9_9ACTN</name>
<dbReference type="EMBL" id="CP102173">
    <property type="protein sequence ID" value="UUP13473.1"/>
    <property type="molecule type" value="Genomic_DNA"/>
</dbReference>
<dbReference type="RefSeq" id="WP_232403542.1">
    <property type="nucleotide sequence ID" value="NZ_CP102173.1"/>
</dbReference>
<sequence>MSDLEITPAALQGVRDKAMSIESIADRSVRQLGRLSPADVGPPDLVARVGSFGEEWIRGMRQLGVFGAEMAESLDVVDETLTAVDERLSATTPRPE</sequence>
<accession>A0ABY5M8X9</accession>